<dbReference type="PANTHER" id="PTHR43649">
    <property type="entry name" value="ARABINOSE-BINDING PROTEIN-RELATED"/>
    <property type="match status" value="1"/>
</dbReference>
<comment type="subcellular location">
    <subcellularLocation>
        <location evidence="1">Periplasm</location>
    </subcellularLocation>
</comment>
<dbReference type="InterPro" id="IPR050490">
    <property type="entry name" value="Bact_solute-bd_prot1"/>
</dbReference>
<dbReference type="Pfam" id="PF01547">
    <property type="entry name" value="SBP_bac_1"/>
    <property type="match status" value="1"/>
</dbReference>
<dbReference type="InterPro" id="IPR006059">
    <property type="entry name" value="SBP"/>
</dbReference>
<dbReference type="GO" id="GO:0042597">
    <property type="term" value="C:periplasmic space"/>
    <property type="evidence" value="ECO:0007669"/>
    <property type="project" value="UniProtKB-SubCell"/>
</dbReference>
<dbReference type="Gene3D" id="3.40.190.10">
    <property type="entry name" value="Periplasmic binding protein-like II"/>
    <property type="match status" value="2"/>
</dbReference>
<dbReference type="EMBL" id="NRRY01000091">
    <property type="protein sequence ID" value="MBK1621620.1"/>
    <property type="molecule type" value="Genomic_DNA"/>
</dbReference>
<evidence type="ECO:0000256" key="2">
    <source>
        <dbReference type="ARBA" id="ARBA00008520"/>
    </source>
</evidence>
<evidence type="ECO:0000256" key="3">
    <source>
        <dbReference type="ARBA" id="ARBA00022448"/>
    </source>
</evidence>
<protein>
    <recommendedName>
        <fullName evidence="7">Extracellular solute-binding protein</fullName>
    </recommendedName>
</protein>
<keyword evidence="3" id="KW-0813">Transport</keyword>
<comment type="caution">
    <text evidence="5">The sequence shown here is derived from an EMBL/GenBank/DDBJ whole genome shotgun (WGS) entry which is preliminary data.</text>
</comment>
<comment type="similarity">
    <text evidence="2">Belongs to the bacterial solute-binding protein 1 family.</text>
</comment>
<accession>A0A9X0WEA4</accession>
<dbReference type="PANTHER" id="PTHR43649:SF34">
    <property type="entry name" value="ABC TRANSPORTER PERIPLASMIC-BINDING PROTEIN YCJN-RELATED"/>
    <property type="match status" value="1"/>
</dbReference>
<evidence type="ECO:0000313" key="5">
    <source>
        <dbReference type="EMBL" id="MBK1621620.1"/>
    </source>
</evidence>
<proteinExistence type="inferred from homology"/>
<name>A0A9X0WEA4_9GAMM</name>
<dbReference type="SUPFAM" id="SSF53850">
    <property type="entry name" value="Periplasmic binding protein-like II"/>
    <property type="match status" value="1"/>
</dbReference>
<evidence type="ECO:0000256" key="1">
    <source>
        <dbReference type="ARBA" id="ARBA00004418"/>
    </source>
</evidence>
<dbReference type="AlphaFoldDB" id="A0A9X0WEA4"/>
<gene>
    <name evidence="5" type="ORF">CKO42_25120</name>
</gene>
<sequence>MAEQLTISCGRFPAEHEFCRNAAERWAEARGHEVRVLAAPALSDERLALYQELLEVGAQRLDVMEIDIVWPGKLAPHLADLRPYLAAEAGEEAEDAKSGEAAFFPSLIANNSIDGRLVALPWFLDLGLLYYRRDLLEAAGLEVPQTWRQLADAAVILQDGQRAYGDSRFWGFIWQGWRYEGLTCNAIEWLASWGGGTLIAANGRITVDNPDARFALQRASDWIEIISPHAVLTSTETETLEQFAAGNAAFMRHWPYAWEELNAEDSRVRGKVGVALLPKGGAQGVHAATLGGWQLAVSKYSAHPELAVDLVRYLTSSEVQRERALEGGYIPSRPALLGLSELRQQQPYLGLLESADLTLVARPSTVTGAQYTRVSELFQNSVHAILSGATTAETALALLAEELELLSEAGSFR</sequence>
<keyword evidence="6" id="KW-1185">Reference proteome</keyword>
<reference evidence="5 6" key="1">
    <citation type="journal article" date="2020" name="Microorganisms">
        <title>Osmotic Adaptation and Compatible Solute Biosynthesis of Phototrophic Bacteria as Revealed from Genome Analyses.</title>
        <authorList>
            <person name="Imhoff J.F."/>
            <person name="Rahn T."/>
            <person name="Kunzel S."/>
            <person name="Keller A."/>
            <person name="Neulinger S.C."/>
        </authorList>
    </citation>
    <scope>NUCLEOTIDE SEQUENCE [LARGE SCALE GENOMIC DNA]</scope>
    <source>
        <strain evidence="5 6">DSM 25653</strain>
    </source>
</reference>
<evidence type="ECO:0000256" key="4">
    <source>
        <dbReference type="ARBA" id="ARBA00022729"/>
    </source>
</evidence>
<evidence type="ECO:0000313" key="6">
    <source>
        <dbReference type="Proteomes" id="UP001138768"/>
    </source>
</evidence>
<dbReference type="CDD" id="cd14750">
    <property type="entry name" value="PBP2_TMBP"/>
    <property type="match status" value="1"/>
</dbReference>
<organism evidence="5 6">
    <name type="scientific">Lamprobacter modestohalophilus</name>
    <dbReference type="NCBI Taxonomy" id="1064514"/>
    <lineage>
        <taxon>Bacteria</taxon>
        <taxon>Pseudomonadati</taxon>
        <taxon>Pseudomonadota</taxon>
        <taxon>Gammaproteobacteria</taxon>
        <taxon>Chromatiales</taxon>
        <taxon>Chromatiaceae</taxon>
        <taxon>Lamprobacter</taxon>
    </lineage>
</organism>
<dbReference type="Proteomes" id="UP001138768">
    <property type="component" value="Unassembled WGS sequence"/>
</dbReference>
<keyword evidence="4" id="KW-0732">Signal</keyword>
<evidence type="ECO:0008006" key="7">
    <source>
        <dbReference type="Google" id="ProtNLM"/>
    </source>
</evidence>